<comment type="catalytic activity">
    <reaction evidence="1">
        <text>protoporphyrinogen IX + 3 A = protoporphyrin IX + 3 AH2</text>
        <dbReference type="Rhea" id="RHEA:62000"/>
        <dbReference type="ChEBI" id="CHEBI:13193"/>
        <dbReference type="ChEBI" id="CHEBI:17499"/>
        <dbReference type="ChEBI" id="CHEBI:57306"/>
        <dbReference type="ChEBI" id="CHEBI:57307"/>
    </reaction>
</comment>
<dbReference type="PIRSF" id="PIRSF004638">
    <property type="entry name" value="UCP004638"/>
    <property type="match status" value="1"/>
</dbReference>
<keyword evidence="1" id="KW-1003">Cell membrane</keyword>
<dbReference type="EMBL" id="CP029210">
    <property type="protein sequence ID" value="AWI53232.1"/>
    <property type="molecule type" value="Genomic_DNA"/>
</dbReference>
<keyword evidence="2" id="KW-1133">Transmembrane helix</keyword>
<dbReference type="InterPro" id="IPR005265">
    <property type="entry name" value="HemJ-like"/>
</dbReference>
<dbReference type="GO" id="GO:0046872">
    <property type="term" value="F:metal ion binding"/>
    <property type="evidence" value="ECO:0007669"/>
    <property type="project" value="UniProtKB-UniRule"/>
</dbReference>
<dbReference type="KEGG" id="aon:DEH84_07155"/>
<protein>
    <recommendedName>
        <fullName evidence="1">Protoporphyrinogen IX oxidase</fullName>
        <ecNumber evidence="1">1.3.99.-</ecNumber>
    </recommendedName>
</protein>
<accession>A0A2U8FQ92</accession>
<name>A0A2U8FQ92_9BURK</name>
<feature type="transmembrane region" description="Helical" evidence="2">
    <location>
        <begin position="108"/>
        <end position="129"/>
    </location>
</feature>
<dbReference type="Proteomes" id="UP000244892">
    <property type="component" value="Chromosome"/>
</dbReference>
<reference evidence="3 4" key="1">
    <citation type="submission" date="2018-05" db="EMBL/GenBank/DDBJ databases">
        <title>complete genome sequence of Aquabacterium olei NBRC 110486.</title>
        <authorList>
            <person name="Tang B."/>
            <person name="Chang J."/>
            <person name="Zhang L."/>
            <person name="Yang H."/>
        </authorList>
    </citation>
    <scope>NUCLEOTIDE SEQUENCE [LARGE SCALE GENOMIC DNA]</scope>
    <source>
        <strain evidence="3 4">NBRC 110486</strain>
    </source>
</reference>
<keyword evidence="1" id="KW-0479">Metal-binding</keyword>
<keyword evidence="1" id="KW-0408">Iron</keyword>
<organism evidence="3 4">
    <name type="scientific">Aquabacterium olei</name>
    <dbReference type="NCBI Taxonomy" id="1296669"/>
    <lineage>
        <taxon>Bacteria</taxon>
        <taxon>Pseudomonadati</taxon>
        <taxon>Pseudomonadota</taxon>
        <taxon>Betaproteobacteria</taxon>
        <taxon>Burkholderiales</taxon>
        <taxon>Aquabacterium</taxon>
    </lineage>
</organism>
<gene>
    <name evidence="3" type="ORF">DEH84_07155</name>
</gene>
<proteinExistence type="inferred from homology"/>
<dbReference type="AlphaFoldDB" id="A0A2U8FQ92"/>
<keyword evidence="1" id="KW-0349">Heme</keyword>
<dbReference type="EC" id="1.3.99.-" evidence="1"/>
<comment type="similarity">
    <text evidence="1">Belongs to the HemJ family.</text>
</comment>
<dbReference type="GO" id="GO:0006782">
    <property type="term" value="P:protoporphyrinogen IX biosynthetic process"/>
    <property type="evidence" value="ECO:0007669"/>
    <property type="project" value="UniProtKB-UniRule"/>
</dbReference>
<evidence type="ECO:0000256" key="1">
    <source>
        <dbReference type="PIRNR" id="PIRNR004638"/>
    </source>
</evidence>
<evidence type="ECO:0000313" key="4">
    <source>
        <dbReference type="Proteomes" id="UP000244892"/>
    </source>
</evidence>
<comment type="cofactor">
    <cofactor evidence="1">
        <name>heme b</name>
        <dbReference type="ChEBI" id="CHEBI:60344"/>
    </cofactor>
    <text evidence="1">Binds 1 heme b (iron(II)-protoporphyrin IX) group per subunit.</text>
</comment>
<keyword evidence="1 2" id="KW-0472">Membrane</keyword>
<evidence type="ECO:0000256" key="2">
    <source>
        <dbReference type="SAM" id="Phobius"/>
    </source>
</evidence>
<keyword evidence="4" id="KW-1185">Reference proteome</keyword>
<comment type="function">
    <text evidence="1">Catalyzes the oxidation of protoporphyrinogen IX to protoporphyrin IX.</text>
</comment>
<feature type="transmembrane region" description="Helical" evidence="2">
    <location>
        <begin position="45"/>
        <end position="68"/>
    </location>
</feature>
<keyword evidence="2" id="KW-0812">Transmembrane</keyword>
<dbReference type="UniPathway" id="UPA00251">
    <property type="reaction ID" value="UER00324"/>
</dbReference>
<feature type="transmembrane region" description="Helical" evidence="2">
    <location>
        <begin position="75"/>
        <end position="96"/>
    </location>
</feature>
<comment type="pathway">
    <text evidence="1">Porphyrin-containing compound metabolism; protoporphyrin-IX biosynthesis; protoporphyrin-IX from protoporphyrinogen-IX: step 1/1.</text>
</comment>
<evidence type="ECO:0000313" key="3">
    <source>
        <dbReference type="EMBL" id="AWI53232.1"/>
    </source>
</evidence>
<sequence>MLWLKTMHLAALVCWCGALLGVVAALGRPGGPPDTQEAAAPQRTLFLLMATPAALVAIATGTGLFALVDGTPTWLAAKLFAVTLLATCHLLAGWALHREEHGEPLPSSPHLGLSAATASAMVGTLWLVLAKPA</sequence>
<dbReference type="GO" id="GO:0005886">
    <property type="term" value="C:plasma membrane"/>
    <property type="evidence" value="ECO:0007669"/>
    <property type="project" value="UniProtKB-UniRule"/>
</dbReference>
<dbReference type="GO" id="GO:0070818">
    <property type="term" value="F:protoporphyrinogen oxidase activity"/>
    <property type="evidence" value="ECO:0007669"/>
    <property type="project" value="UniProtKB-UniRule"/>
</dbReference>